<accession>A0A0F3GL86</accession>
<dbReference type="EMBL" id="LACI01002252">
    <property type="protein sequence ID" value="KJU82592.1"/>
    <property type="molecule type" value="Genomic_DNA"/>
</dbReference>
<dbReference type="AlphaFoldDB" id="A0A0F3GL86"/>
<protein>
    <submittedName>
        <fullName evidence="1">Uncharacterized protein</fullName>
    </submittedName>
</protein>
<evidence type="ECO:0000313" key="2">
    <source>
        <dbReference type="Proteomes" id="UP000033423"/>
    </source>
</evidence>
<gene>
    <name evidence="1" type="ORF">MBAV_005210</name>
</gene>
<comment type="caution">
    <text evidence="1">The sequence shown here is derived from an EMBL/GenBank/DDBJ whole genome shotgun (WGS) entry which is preliminary data.</text>
</comment>
<reference evidence="1 2" key="1">
    <citation type="submission" date="2015-02" db="EMBL/GenBank/DDBJ databases">
        <title>Single-cell genomics of uncultivated deep-branching MTB reveals a conserved set of magnetosome genes.</title>
        <authorList>
            <person name="Kolinko S."/>
            <person name="Richter M."/>
            <person name="Glockner F.O."/>
            <person name="Brachmann A."/>
            <person name="Schuler D."/>
        </authorList>
    </citation>
    <scope>NUCLEOTIDE SEQUENCE [LARGE SCALE GENOMIC DNA]</scope>
    <source>
        <strain evidence="1">TM-1</strain>
    </source>
</reference>
<evidence type="ECO:0000313" key="1">
    <source>
        <dbReference type="EMBL" id="KJU82592.1"/>
    </source>
</evidence>
<sequence length="134" mass="16035">MGEKIEKNLKSEYDKTDYLKNNTEKFGDVMMEYVMPMFERVEGDDAEIKIIELAVLCWNLSFLSEDEHSEVIMSWFNANHINEREQDNVEFIFRYFLNRKKTYFSHINIMIADNKIERVGDTIKVNLTIDYTKN</sequence>
<dbReference type="Proteomes" id="UP000033423">
    <property type="component" value="Unassembled WGS sequence"/>
</dbReference>
<name>A0A0F3GL86_9BACT</name>
<keyword evidence="2" id="KW-1185">Reference proteome</keyword>
<organism evidence="1 2">
    <name type="scientific">Candidatus Magnetobacterium bavaricum</name>
    <dbReference type="NCBI Taxonomy" id="29290"/>
    <lineage>
        <taxon>Bacteria</taxon>
        <taxon>Pseudomonadati</taxon>
        <taxon>Nitrospirota</taxon>
        <taxon>Thermodesulfovibrionia</taxon>
        <taxon>Thermodesulfovibrionales</taxon>
        <taxon>Candidatus Magnetobacteriaceae</taxon>
        <taxon>Candidatus Magnetobacterium</taxon>
    </lineage>
</organism>
<proteinExistence type="predicted"/>